<dbReference type="PANTHER" id="PTHR37841:SF1">
    <property type="entry name" value="DUF3298 DOMAIN-CONTAINING PROTEIN"/>
    <property type="match status" value="1"/>
</dbReference>
<feature type="chain" id="PRO_5046643748" evidence="1">
    <location>
        <begin position="24"/>
        <end position="229"/>
    </location>
</feature>
<evidence type="ECO:0000256" key="1">
    <source>
        <dbReference type="SAM" id="SignalP"/>
    </source>
</evidence>
<dbReference type="InterPro" id="IPR032774">
    <property type="entry name" value="WG_beta_rep"/>
</dbReference>
<organism evidence="2 3">
    <name type="scientific">Moraxella nasicaprae</name>
    <dbReference type="NCBI Taxonomy" id="2904122"/>
    <lineage>
        <taxon>Bacteria</taxon>
        <taxon>Pseudomonadati</taxon>
        <taxon>Pseudomonadota</taxon>
        <taxon>Gammaproteobacteria</taxon>
        <taxon>Moraxellales</taxon>
        <taxon>Moraxellaceae</taxon>
        <taxon>Moraxella</taxon>
    </lineage>
</organism>
<feature type="signal peptide" evidence="1">
    <location>
        <begin position="1"/>
        <end position="23"/>
    </location>
</feature>
<evidence type="ECO:0000313" key="3">
    <source>
        <dbReference type="Proteomes" id="UP001063782"/>
    </source>
</evidence>
<gene>
    <name evidence="2" type="ORF">LU297_07170</name>
</gene>
<reference evidence="2" key="1">
    <citation type="submission" date="2021-12" db="EMBL/GenBank/DDBJ databases">
        <title>taxonomy of Moraxella sp. ZY201224.</title>
        <authorList>
            <person name="Li F."/>
        </authorList>
    </citation>
    <scope>NUCLEOTIDE SEQUENCE</scope>
    <source>
        <strain evidence="2">ZY201224</strain>
    </source>
</reference>
<name>A0ABY6F2P7_9GAMM</name>
<protein>
    <submittedName>
        <fullName evidence="2">WG repeat-containing protein</fullName>
    </submittedName>
</protein>
<proteinExistence type="predicted"/>
<dbReference type="Pfam" id="PF14903">
    <property type="entry name" value="WG_beta_rep"/>
    <property type="match status" value="4"/>
</dbReference>
<accession>A0ABY6F2P7</accession>
<dbReference type="SUPFAM" id="SSF69360">
    <property type="entry name" value="Cell wall binding repeat"/>
    <property type="match status" value="1"/>
</dbReference>
<dbReference type="PANTHER" id="PTHR37841">
    <property type="entry name" value="GLR2918 PROTEIN"/>
    <property type="match status" value="1"/>
</dbReference>
<evidence type="ECO:0000313" key="2">
    <source>
        <dbReference type="EMBL" id="UXZ04366.1"/>
    </source>
</evidence>
<sequence length="229" mass="26127">MLTFNKFIIALSLIFCANNVSQANPPNDNTFSLRAEKYFSYYDKNFDFTRQCFKPTVIKTGELDYINNYTGCLVDGLAHDINDGKHGYVDKDGKTVIAHQFKSASSFSDGLARVSVVDNKSMTGQRFGYIDKTGTFVIKPTYILGYDYSEGLIAVLNENLKYGFIDKNGNTILPFIYDFPHDFNSPNYFDNHIYAQHAYVFYDGVALVLLNDKWQFIDKQGNTVEYLTQ</sequence>
<dbReference type="RefSeq" id="WP_263075854.1">
    <property type="nucleotide sequence ID" value="NZ_CP089977.1"/>
</dbReference>
<keyword evidence="1" id="KW-0732">Signal</keyword>
<keyword evidence="3" id="KW-1185">Reference proteome</keyword>
<dbReference type="Proteomes" id="UP001063782">
    <property type="component" value="Chromosome"/>
</dbReference>
<dbReference type="EMBL" id="CP089977">
    <property type="protein sequence ID" value="UXZ04366.1"/>
    <property type="molecule type" value="Genomic_DNA"/>
</dbReference>